<dbReference type="PIRSF" id="PIRSF036696">
    <property type="entry name" value="ACY-1"/>
    <property type="match status" value="1"/>
</dbReference>
<protein>
    <submittedName>
        <fullName evidence="7">Acetylornithine deacetylase/succinyl-diaminopimelate desuccinylase-like protein</fullName>
    </submittedName>
</protein>
<dbReference type="InterPro" id="IPR036264">
    <property type="entry name" value="Bact_exopeptidase_dim_dom"/>
</dbReference>
<dbReference type="NCBIfam" id="NF005913">
    <property type="entry name" value="PRK07906.1"/>
    <property type="match status" value="1"/>
</dbReference>
<dbReference type="AlphaFoldDB" id="A0A3N2C834"/>
<evidence type="ECO:0000313" key="8">
    <source>
        <dbReference type="Proteomes" id="UP000266915"/>
    </source>
</evidence>
<dbReference type="GO" id="GO:0046872">
    <property type="term" value="F:metal ion binding"/>
    <property type="evidence" value="ECO:0007669"/>
    <property type="project" value="UniProtKB-KW"/>
</dbReference>
<evidence type="ECO:0000313" key="7">
    <source>
        <dbReference type="EMBL" id="ROR83610.1"/>
    </source>
</evidence>
<evidence type="ECO:0000256" key="2">
    <source>
        <dbReference type="ARBA" id="ARBA00006247"/>
    </source>
</evidence>
<gene>
    <name evidence="7" type="ORF">EDD42_3724</name>
</gene>
<accession>A0A3N2C834</accession>
<keyword evidence="3" id="KW-0479">Metal-binding</keyword>
<keyword evidence="8" id="KW-1185">Reference proteome</keyword>
<dbReference type="Proteomes" id="UP000266915">
    <property type="component" value="Unassembled WGS sequence"/>
</dbReference>
<evidence type="ECO:0000256" key="4">
    <source>
        <dbReference type="ARBA" id="ARBA00022801"/>
    </source>
</evidence>
<sequence length="442" mass="46995">MSVSERVSDPVGLSEVISITRDLIRIDTSNYGGGRAVGESRAADLVERLLGEVGIVCARFEAEPGRTNLVARWPGRDRTLPGLLLHGHLDVVPVDAAAWTVDPFGGEIADGMLWGRGAVDMKNMVAMIVASVRRMVTAGEQPERDVVLAFFADEEAGCVLGSQWMVEHHPEQFAGVRDAISEGGGYSVTLGERADTRAYLLNTGEKGVLWLRLTAHGAAGHASLASQDSAIVKLAAAVGRIGALDWPVSFTETTTHLFQRLRELTGASSELSPFELAALVGPSASRLRAGLQNVANVTIISGGYKENVIPESATATVDARFLPGQRDEVIARIREAAGEGVDVEVQLELIAMESPNDGELVSVIEAVIERHDPGATVLPHLIPGGTDAKALSRLGITGYGFIPLRLPADFDFPGMFHGVDERVPLDALDFGCAVLTDIIRSA</sequence>
<comment type="similarity">
    <text evidence="2">Belongs to the peptidase M20A family.</text>
</comment>
<reference evidence="7 8" key="1">
    <citation type="submission" date="2018-11" db="EMBL/GenBank/DDBJ databases">
        <title>Sequencing the genomes of 1000 actinobacteria strains.</title>
        <authorList>
            <person name="Klenk H.-P."/>
        </authorList>
    </citation>
    <scope>NUCLEOTIDE SEQUENCE [LARGE SCALE GENOMIC DNA]</scope>
    <source>
        <strain evidence="7 8">DSM 14012</strain>
    </source>
</reference>
<dbReference type="PANTHER" id="PTHR43808">
    <property type="entry name" value="ACETYLORNITHINE DEACETYLASE"/>
    <property type="match status" value="1"/>
</dbReference>
<dbReference type="GO" id="GO:0016787">
    <property type="term" value="F:hydrolase activity"/>
    <property type="evidence" value="ECO:0007669"/>
    <property type="project" value="UniProtKB-KW"/>
</dbReference>
<dbReference type="Gene3D" id="3.30.70.360">
    <property type="match status" value="1"/>
</dbReference>
<dbReference type="Gene3D" id="3.40.630.10">
    <property type="entry name" value="Zn peptidases"/>
    <property type="match status" value="1"/>
</dbReference>
<dbReference type="PROSITE" id="PS00759">
    <property type="entry name" value="ARGE_DAPE_CPG2_2"/>
    <property type="match status" value="1"/>
</dbReference>
<dbReference type="PROSITE" id="PS00758">
    <property type="entry name" value="ARGE_DAPE_CPG2_1"/>
    <property type="match status" value="1"/>
</dbReference>
<dbReference type="SUPFAM" id="SSF55031">
    <property type="entry name" value="Bacterial exopeptidase dimerisation domain"/>
    <property type="match status" value="1"/>
</dbReference>
<dbReference type="InterPro" id="IPR002933">
    <property type="entry name" value="Peptidase_M20"/>
</dbReference>
<dbReference type="EMBL" id="RKHL01000001">
    <property type="protein sequence ID" value="ROR83610.1"/>
    <property type="molecule type" value="Genomic_DNA"/>
</dbReference>
<dbReference type="InterPro" id="IPR050072">
    <property type="entry name" value="Peptidase_M20A"/>
</dbReference>
<feature type="domain" description="Peptidase M20 dimerisation" evidence="6">
    <location>
        <begin position="203"/>
        <end position="338"/>
    </location>
</feature>
<evidence type="ECO:0000256" key="1">
    <source>
        <dbReference type="ARBA" id="ARBA00001947"/>
    </source>
</evidence>
<dbReference type="InterPro" id="IPR011650">
    <property type="entry name" value="Peptidase_M20_dimer"/>
</dbReference>
<evidence type="ECO:0000256" key="3">
    <source>
        <dbReference type="ARBA" id="ARBA00022723"/>
    </source>
</evidence>
<organism evidence="7 8">
    <name type="scientific">Plantibacter flavus</name>
    <dbReference type="NCBI Taxonomy" id="150123"/>
    <lineage>
        <taxon>Bacteria</taxon>
        <taxon>Bacillati</taxon>
        <taxon>Actinomycetota</taxon>
        <taxon>Actinomycetes</taxon>
        <taxon>Micrococcales</taxon>
        <taxon>Microbacteriaceae</taxon>
        <taxon>Plantibacter</taxon>
    </lineage>
</organism>
<dbReference type="PANTHER" id="PTHR43808:SF8">
    <property type="entry name" value="PEPTIDASE M20 DIMERISATION DOMAIN-CONTAINING PROTEIN"/>
    <property type="match status" value="1"/>
</dbReference>
<proteinExistence type="inferred from homology"/>
<dbReference type="FunFam" id="1.10.150.900:FF:000002">
    <property type="entry name" value="M20/M25/M40 family peptidase"/>
    <property type="match status" value="1"/>
</dbReference>
<dbReference type="RefSeq" id="WP_085511412.1">
    <property type="nucleotide sequence ID" value="NZ_FXAP01000002.1"/>
</dbReference>
<comment type="cofactor">
    <cofactor evidence="1">
        <name>Zn(2+)</name>
        <dbReference type="ChEBI" id="CHEBI:29105"/>
    </cofactor>
</comment>
<dbReference type="Pfam" id="PF01546">
    <property type="entry name" value="Peptidase_M20"/>
    <property type="match status" value="1"/>
</dbReference>
<dbReference type="SUPFAM" id="SSF53187">
    <property type="entry name" value="Zn-dependent exopeptidases"/>
    <property type="match status" value="1"/>
</dbReference>
<dbReference type="Gene3D" id="1.10.150.900">
    <property type="match status" value="1"/>
</dbReference>
<comment type="caution">
    <text evidence="7">The sequence shown here is derived from an EMBL/GenBank/DDBJ whole genome shotgun (WGS) entry which is preliminary data.</text>
</comment>
<dbReference type="InterPro" id="IPR001261">
    <property type="entry name" value="ArgE/DapE_CS"/>
</dbReference>
<dbReference type="Pfam" id="PF07687">
    <property type="entry name" value="M20_dimer"/>
    <property type="match status" value="1"/>
</dbReference>
<keyword evidence="4" id="KW-0378">Hydrolase</keyword>
<evidence type="ECO:0000256" key="5">
    <source>
        <dbReference type="ARBA" id="ARBA00022833"/>
    </source>
</evidence>
<keyword evidence="5" id="KW-0862">Zinc</keyword>
<name>A0A3N2C834_9MICO</name>
<evidence type="ECO:0000259" key="6">
    <source>
        <dbReference type="Pfam" id="PF07687"/>
    </source>
</evidence>